<evidence type="ECO:0000313" key="2">
    <source>
        <dbReference type="EMBL" id="AEM56572.1"/>
    </source>
</evidence>
<feature type="compositionally biased region" description="Basic and acidic residues" evidence="1">
    <location>
        <begin position="59"/>
        <end position="69"/>
    </location>
</feature>
<name>G0HWM9_HALHT</name>
<accession>G0HWM9</accession>
<gene>
    <name evidence="2" type="ordered locus">HAH_0954</name>
</gene>
<evidence type="ECO:0000313" key="3">
    <source>
        <dbReference type="Proteomes" id="UP000005629"/>
    </source>
</evidence>
<organism evidence="2 3">
    <name type="scientific">Haloarcula hispanica (strain ATCC 33960 / DSM 4426 / JCM 8911 / NBRC 102182 / NCIMB 2187 / VKM B-1755)</name>
    <dbReference type="NCBI Taxonomy" id="634497"/>
    <lineage>
        <taxon>Archaea</taxon>
        <taxon>Methanobacteriati</taxon>
        <taxon>Methanobacteriota</taxon>
        <taxon>Stenosarchaea group</taxon>
        <taxon>Halobacteria</taxon>
        <taxon>Halobacteriales</taxon>
        <taxon>Haloarculaceae</taxon>
        <taxon>Haloarcula</taxon>
    </lineage>
</organism>
<dbReference type="EMBL" id="CP002921">
    <property type="protein sequence ID" value="AEM56572.1"/>
    <property type="molecule type" value="Genomic_DNA"/>
</dbReference>
<evidence type="ECO:0000256" key="1">
    <source>
        <dbReference type="SAM" id="MobiDB-lite"/>
    </source>
</evidence>
<dbReference type="GeneID" id="23805549"/>
<dbReference type="PROSITE" id="PS51257">
    <property type="entry name" value="PROKAR_LIPOPROTEIN"/>
    <property type="match status" value="1"/>
</dbReference>
<feature type="region of interest" description="Disordered" evidence="1">
    <location>
        <begin position="18"/>
        <end position="69"/>
    </location>
</feature>
<dbReference type="KEGG" id="hhi:HAH_0954"/>
<dbReference type="RefSeq" id="WP_014039872.1">
    <property type="nucleotide sequence ID" value="NC_015948.1"/>
</dbReference>
<feature type="compositionally biased region" description="Low complexity" evidence="1">
    <location>
        <begin position="27"/>
        <end position="47"/>
    </location>
</feature>
<protein>
    <submittedName>
        <fullName evidence="2">Uncharacterized protein</fullName>
    </submittedName>
</protein>
<dbReference type="HOGENOM" id="CLU_110563_0_0_2"/>
<proteinExistence type="predicted"/>
<dbReference type="eggNOG" id="arCOG07571">
    <property type="taxonomic scope" value="Archaea"/>
</dbReference>
<dbReference type="Proteomes" id="UP000005629">
    <property type="component" value="Chromosome I"/>
</dbReference>
<reference evidence="2 3" key="1">
    <citation type="journal article" date="2011" name="J. Bacteriol.">
        <title>Complete genome sequence of Haloarcula hispanica, a model haloarchaeon for studying genetics, metabolism, and virus-host interaction.</title>
        <authorList>
            <person name="Liu H."/>
            <person name="Wu Z."/>
            <person name="Li M."/>
            <person name="Zhang F."/>
            <person name="Zheng H."/>
            <person name="Han J."/>
            <person name="Liu J."/>
            <person name="Zhou J."/>
            <person name="Wang S."/>
            <person name="Xiang H."/>
        </authorList>
    </citation>
    <scope>NUCLEOTIDE SEQUENCE [LARGE SCALE GENOMIC DNA]</scope>
    <source>
        <strain evidence="3">ATCC 33960 / DSM 4426 / JCM 8911 / NBRC 102182 / NCIMB 2187 / VKM B-1755</strain>
    </source>
</reference>
<dbReference type="AlphaFoldDB" id="G0HWM9"/>
<sequence>MRRRHYLLATSSVFGFAGCSSTSSDPTETAAKTETENTEQQTAGNTEEMTERQLSGHIRPAESPESPVKELSCEKGNFTRHPPMYDEGSVPWGDTGYVSLRIDGTAFEYGDTAQITLTNTSDSTLTLGLKYLYQIELLTEDGWQDVRGQTGDDEFQYVDMGTEAAPGQVFEWSLRLTEEGVVPDEKDFTVCPELVSGRYRFVYWTVTPVAVAFDLQK</sequence>